<dbReference type="InterPro" id="IPR013783">
    <property type="entry name" value="Ig-like_fold"/>
</dbReference>
<dbReference type="RefSeq" id="WP_345882808.1">
    <property type="nucleotide sequence ID" value="NZ_JBDFRB010000001.1"/>
</dbReference>
<dbReference type="Proteomes" id="UP001422074">
    <property type="component" value="Unassembled WGS sequence"/>
</dbReference>
<proteinExistence type="predicted"/>
<evidence type="ECO:0000256" key="2">
    <source>
        <dbReference type="SAM" id="SignalP"/>
    </source>
</evidence>
<organism evidence="5 6">
    <name type="scientific">Sinomonas halotolerans</name>
    <dbReference type="NCBI Taxonomy" id="1644133"/>
    <lineage>
        <taxon>Bacteria</taxon>
        <taxon>Bacillati</taxon>
        <taxon>Actinomycetota</taxon>
        <taxon>Actinomycetes</taxon>
        <taxon>Micrococcales</taxon>
        <taxon>Micrococcaceae</taxon>
        <taxon>Sinomonas</taxon>
    </lineage>
</organism>
<feature type="compositionally biased region" description="Polar residues" evidence="1">
    <location>
        <begin position="68"/>
        <end position="83"/>
    </location>
</feature>
<dbReference type="Pfam" id="PF24514">
    <property type="entry name" value="SpaA_4"/>
    <property type="match status" value="2"/>
</dbReference>
<comment type="caution">
    <text evidence="5">The sequence shown here is derived from an EMBL/GenBank/DDBJ whole genome shotgun (WGS) entry which is preliminary data.</text>
</comment>
<evidence type="ECO:0000259" key="4">
    <source>
        <dbReference type="Pfam" id="PF24514"/>
    </source>
</evidence>
<reference evidence="5 6" key="1">
    <citation type="submission" date="2024-05" db="EMBL/GenBank/DDBJ databases">
        <title>Sinomonas sp. nov., isolated from a waste landfill.</title>
        <authorList>
            <person name="Zhao Y."/>
        </authorList>
    </citation>
    <scope>NUCLEOTIDE SEQUENCE [LARGE SCALE GENOMIC DNA]</scope>
    <source>
        <strain evidence="5 6">CCTCC AB2014300</strain>
    </source>
</reference>
<feature type="region of interest" description="Disordered" evidence="1">
    <location>
        <begin position="68"/>
        <end position="93"/>
    </location>
</feature>
<name>A0ABU9WVX3_9MICC</name>
<dbReference type="InterPro" id="IPR041033">
    <property type="entry name" value="SpaA_PFL_dom_1"/>
</dbReference>
<feature type="chain" id="PRO_5046828106" evidence="2">
    <location>
        <begin position="29"/>
        <end position="668"/>
    </location>
</feature>
<gene>
    <name evidence="5" type="ORF">ABCQ75_02035</name>
</gene>
<evidence type="ECO:0000313" key="6">
    <source>
        <dbReference type="Proteomes" id="UP001422074"/>
    </source>
</evidence>
<evidence type="ECO:0000313" key="5">
    <source>
        <dbReference type="EMBL" id="MEN2743319.1"/>
    </source>
</evidence>
<dbReference type="Gene3D" id="2.60.40.10">
    <property type="entry name" value="Immunoglobulins"/>
    <property type="match status" value="1"/>
</dbReference>
<feature type="domain" description="SpaA-like prealbumin fold" evidence="4">
    <location>
        <begin position="408"/>
        <end position="501"/>
    </location>
</feature>
<evidence type="ECO:0000259" key="3">
    <source>
        <dbReference type="Pfam" id="PF17802"/>
    </source>
</evidence>
<keyword evidence="2" id="KW-0732">Signal</keyword>
<dbReference type="Gene3D" id="2.60.40.1140">
    <property type="entry name" value="Collagen-binding surface protein Cna, B-type domain"/>
    <property type="match status" value="1"/>
</dbReference>
<accession>A0ABU9WVX3</accession>
<protein>
    <submittedName>
        <fullName evidence="5">Prealbumin-like fold domain-containing protein</fullName>
    </submittedName>
</protein>
<feature type="signal peptide" evidence="2">
    <location>
        <begin position="1"/>
        <end position="28"/>
    </location>
</feature>
<dbReference type="SUPFAM" id="SSF49478">
    <property type="entry name" value="Cna protein B-type domain"/>
    <property type="match status" value="1"/>
</dbReference>
<sequence>MKINHRTRWGACLAVAALVMAGATSAQATLAGGTIDASDGNLIVDGAPDWANAGVDCTVPTYCGLDQPTGQTDDSFTQGTSEDTPVPVLDQGSIPPNKSDLTRFYAKIVTEANGKDYAYLAWERVQAPTGTTNMDFELNQSTQKSANNVTPVRTDGDILVKYDLSKGGTHPDISYSFWLTSLDSPKLPSGATSASTACEKNNSFPCWGKSIALTGAGIVEASINEQTVTDPIPPSNPRDLDPLTFGEAAINLTDSGIIPAGVCASIGQAYLKSRSSDSFTAALKDFVAPISVNFNKCGSIKIVKNTVGGNGTFGYGTSANLGLTGNTFSLTTVGNTANRTFADLFAGAYSFDETSMPTGWQFTSLTCANDSGKPASTWTVTGDQVTVNLVAQGAVTCTYTNTAQASLTVAKVTNPTPNTTASFGFTGPGGDTGTLKDGQSFTRSSLSPGQYVWTENDPTPTFDLTNVVCNDANSVGSVTARTATFNLEPGENVTCTFTNRQRGKIDVLKVDDDDPAVPLAGAVFTLYTDATPVGGTRGAEDTSTGVTCTTSAAGTCSFTNVVPGTYWVVETTTPAGHSTAADQQATVGAGGTVSLTFTNPREFKIIVLVCKNADNSLYPSTVTIDGQNKTSLATAPTGFTSADLCGLGGASYSPKGKGNHPGNVNIPQ</sequence>
<dbReference type="Pfam" id="PF17802">
    <property type="entry name" value="SpaA"/>
    <property type="match status" value="1"/>
</dbReference>
<dbReference type="EMBL" id="JBDFRB010000001">
    <property type="protein sequence ID" value="MEN2743319.1"/>
    <property type="molecule type" value="Genomic_DNA"/>
</dbReference>
<evidence type="ECO:0000256" key="1">
    <source>
        <dbReference type="SAM" id="MobiDB-lite"/>
    </source>
</evidence>
<feature type="domain" description="SpaA-like prealbumin fold" evidence="3">
    <location>
        <begin position="503"/>
        <end position="599"/>
    </location>
</feature>
<feature type="domain" description="SpaA-like prealbumin fold" evidence="4">
    <location>
        <begin position="300"/>
        <end position="403"/>
    </location>
</feature>
<keyword evidence="6" id="KW-1185">Reference proteome</keyword>
<dbReference type="InterPro" id="IPR055371">
    <property type="entry name" value="SpaA_PFL_dom_4"/>
</dbReference>